<keyword evidence="4" id="KW-1185">Reference proteome</keyword>
<dbReference type="SUPFAM" id="SSF51445">
    <property type="entry name" value="(Trans)glycosidases"/>
    <property type="match status" value="1"/>
</dbReference>
<dbReference type="InParanoid" id="A0A7N2MYA7"/>
<proteinExistence type="inferred from homology"/>
<organism evidence="3 4">
    <name type="scientific">Quercus lobata</name>
    <name type="common">Valley oak</name>
    <dbReference type="NCBI Taxonomy" id="97700"/>
    <lineage>
        <taxon>Eukaryota</taxon>
        <taxon>Viridiplantae</taxon>
        <taxon>Streptophyta</taxon>
        <taxon>Embryophyta</taxon>
        <taxon>Tracheophyta</taxon>
        <taxon>Spermatophyta</taxon>
        <taxon>Magnoliopsida</taxon>
        <taxon>eudicotyledons</taxon>
        <taxon>Gunneridae</taxon>
        <taxon>Pentapetalae</taxon>
        <taxon>rosids</taxon>
        <taxon>fabids</taxon>
        <taxon>Fagales</taxon>
        <taxon>Fagaceae</taxon>
        <taxon>Quercus</taxon>
    </lineage>
</organism>
<evidence type="ECO:0000313" key="3">
    <source>
        <dbReference type="EnsemblPlants" id="QL11p035920:mrna"/>
    </source>
</evidence>
<dbReference type="Gene3D" id="3.20.20.80">
    <property type="entry name" value="Glycosidases"/>
    <property type="match status" value="1"/>
</dbReference>
<protein>
    <recommendedName>
        <fullName evidence="2">1,4-alpha-D-glucan glucanohydrolase</fullName>
    </recommendedName>
</protein>
<dbReference type="Gramene" id="QL11p035920:mrna">
    <property type="protein sequence ID" value="QL11p035920:mrna"/>
    <property type="gene ID" value="QL11p035920"/>
</dbReference>
<reference evidence="3 4" key="1">
    <citation type="journal article" date="2016" name="G3 (Bethesda)">
        <title>First Draft Assembly and Annotation of the Genome of a California Endemic Oak Quercus lobata Nee (Fagaceae).</title>
        <authorList>
            <person name="Sork V.L."/>
            <person name="Fitz-Gibbon S.T."/>
            <person name="Puiu D."/>
            <person name="Crepeau M."/>
            <person name="Gugger P.F."/>
            <person name="Sherman R."/>
            <person name="Stevens K."/>
            <person name="Langley C.H."/>
            <person name="Pellegrini M."/>
            <person name="Salzberg S.L."/>
        </authorList>
    </citation>
    <scope>NUCLEOTIDE SEQUENCE [LARGE SCALE GENOMIC DNA]</scope>
    <source>
        <strain evidence="3 4">cv. SW786</strain>
    </source>
</reference>
<accession>A0A7N2MYA7</accession>
<reference evidence="3" key="2">
    <citation type="submission" date="2021-01" db="UniProtKB">
        <authorList>
            <consortium name="EnsemblPlants"/>
        </authorList>
    </citation>
    <scope>IDENTIFICATION</scope>
</reference>
<dbReference type="EMBL" id="LRBV02000011">
    <property type="status" value="NOT_ANNOTATED_CDS"/>
    <property type="molecule type" value="Genomic_DNA"/>
</dbReference>
<comment type="similarity">
    <text evidence="1">Belongs to the glycosyl hydrolase 13 family.</text>
</comment>
<evidence type="ECO:0000313" key="4">
    <source>
        <dbReference type="Proteomes" id="UP000594261"/>
    </source>
</evidence>
<evidence type="ECO:0000256" key="2">
    <source>
        <dbReference type="ARBA" id="ARBA00030238"/>
    </source>
</evidence>
<dbReference type="PANTHER" id="PTHR43447">
    <property type="entry name" value="ALPHA-AMYLASE"/>
    <property type="match status" value="1"/>
</dbReference>
<dbReference type="AlphaFoldDB" id="A0A7N2MYA7"/>
<sequence>MANAKPNFAVGEIWNTLAYGSDGKPVYNRDGHLVKWIQAAGGCVTAFDFTTKEILQTAIPGMIGLRLGNAVTFIDNHDTGFTQNLWPFPPDKVIQGYVYILTHLGIPSIMNKK</sequence>
<evidence type="ECO:0000256" key="1">
    <source>
        <dbReference type="ARBA" id="ARBA00008061"/>
    </source>
</evidence>
<name>A0A7N2MYA7_QUELO</name>
<dbReference type="OMA" id="QTAIPGM"/>
<dbReference type="Proteomes" id="UP000594261">
    <property type="component" value="Chromosome 11"/>
</dbReference>
<dbReference type="EnsemblPlants" id="QL11p035920:mrna">
    <property type="protein sequence ID" value="QL11p035920:mrna"/>
    <property type="gene ID" value="QL11p035920"/>
</dbReference>
<dbReference type="InterPro" id="IPR017853">
    <property type="entry name" value="GH"/>
</dbReference>